<evidence type="ECO:0000313" key="3">
    <source>
        <dbReference type="Proteomes" id="UP000193920"/>
    </source>
</evidence>
<gene>
    <name evidence="2" type="ORF">LY90DRAFT_671817</name>
</gene>
<dbReference type="InterPro" id="IPR016181">
    <property type="entry name" value="Acyl_CoA_acyltransferase"/>
</dbReference>
<dbReference type="SUPFAM" id="SSF55729">
    <property type="entry name" value="Acyl-CoA N-acyltransferases (Nat)"/>
    <property type="match status" value="1"/>
</dbReference>
<keyword evidence="3" id="KW-1185">Reference proteome</keyword>
<sequence length="168" mass="19761">MEKAETQYTVIQIKDENIINNIVPVNCHKCFDDSVAEFKKFIDCVKNSKIFGIFDENKNLVSHLFVVDGEYQGSPIKYIFAACTLEKYRKKGRMTALLSYCKQNYDKICLVPASKNLEEFYKKNGFTGRCEIKEIKFHDQESYIHNYLSWGNFEGKEEDYHMVIYNKN</sequence>
<evidence type="ECO:0000259" key="1">
    <source>
        <dbReference type="Pfam" id="PF13673"/>
    </source>
</evidence>
<accession>A0A1Y2C7D5</accession>
<reference evidence="2 3" key="1">
    <citation type="submission" date="2016-08" db="EMBL/GenBank/DDBJ databases">
        <title>A Parts List for Fungal Cellulosomes Revealed by Comparative Genomics.</title>
        <authorList>
            <consortium name="DOE Joint Genome Institute"/>
            <person name="Haitjema C.H."/>
            <person name="Gilmore S.P."/>
            <person name="Henske J.K."/>
            <person name="Solomon K.V."/>
            <person name="De Groot R."/>
            <person name="Kuo A."/>
            <person name="Mondo S.J."/>
            <person name="Salamov A.A."/>
            <person name="Labutti K."/>
            <person name="Zhao Z."/>
            <person name="Chiniquy J."/>
            <person name="Barry K."/>
            <person name="Brewer H.M."/>
            <person name="Purvine S.O."/>
            <person name="Wright A.T."/>
            <person name="Boxma B."/>
            <person name="Van Alen T."/>
            <person name="Hackstein J.H."/>
            <person name="Baker S.E."/>
            <person name="Grigoriev I.V."/>
            <person name="O'Malley M.A."/>
        </authorList>
    </citation>
    <scope>NUCLEOTIDE SEQUENCE [LARGE SCALE GENOMIC DNA]</scope>
    <source>
        <strain evidence="2 3">G1</strain>
    </source>
</reference>
<protein>
    <recommendedName>
        <fullName evidence="1">N-acetyltransferase domain-containing protein</fullName>
    </recommendedName>
</protein>
<evidence type="ECO:0000313" key="2">
    <source>
        <dbReference type="EMBL" id="ORY42939.1"/>
    </source>
</evidence>
<comment type="caution">
    <text evidence="2">The sequence shown here is derived from an EMBL/GenBank/DDBJ whole genome shotgun (WGS) entry which is preliminary data.</text>
</comment>
<dbReference type="EMBL" id="MCOG01000118">
    <property type="protein sequence ID" value="ORY42939.1"/>
    <property type="molecule type" value="Genomic_DNA"/>
</dbReference>
<feature type="domain" description="N-acetyltransferase" evidence="1">
    <location>
        <begin position="29"/>
        <end position="127"/>
    </location>
</feature>
<dbReference type="Pfam" id="PF13673">
    <property type="entry name" value="Acetyltransf_10"/>
    <property type="match status" value="1"/>
</dbReference>
<dbReference type="InterPro" id="IPR000182">
    <property type="entry name" value="GNAT_dom"/>
</dbReference>
<dbReference type="Proteomes" id="UP000193920">
    <property type="component" value="Unassembled WGS sequence"/>
</dbReference>
<proteinExistence type="predicted"/>
<dbReference type="AlphaFoldDB" id="A0A1Y2C7D5"/>
<organism evidence="2 3">
    <name type="scientific">Neocallimastix californiae</name>
    <dbReference type="NCBI Taxonomy" id="1754190"/>
    <lineage>
        <taxon>Eukaryota</taxon>
        <taxon>Fungi</taxon>
        <taxon>Fungi incertae sedis</taxon>
        <taxon>Chytridiomycota</taxon>
        <taxon>Chytridiomycota incertae sedis</taxon>
        <taxon>Neocallimastigomycetes</taxon>
        <taxon>Neocallimastigales</taxon>
        <taxon>Neocallimastigaceae</taxon>
        <taxon>Neocallimastix</taxon>
    </lineage>
</organism>
<dbReference type="Gene3D" id="3.40.630.30">
    <property type="match status" value="1"/>
</dbReference>
<name>A0A1Y2C7D5_9FUNG</name>